<accession>A0A9Q4A3H0</accession>
<proteinExistence type="predicted"/>
<organism evidence="1 2">
    <name type="scientific">Pseudomonas syringae</name>
    <dbReference type="NCBI Taxonomy" id="317"/>
    <lineage>
        <taxon>Bacteria</taxon>
        <taxon>Pseudomonadati</taxon>
        <taxon>Pseudomonadota</taxon>
        <taxon>Gammaproteobacteria</taxon>
        <taxon>Pseudomonadales</taxon>
        <taxon>Pseudomonadaceae</taxon>
        <taxon>Pseudomonas</taxon>
    </lineage>
</organism>
<dbReference type="EMBL" id="WKAE01000072">
    <property type="protein sequence ID" value="MCF5629486.1"/>
    <property type="molecule type" value="Genomic_DNA"/>
</dbReference>
<name>A0A9Q4A3H0_PSESX</name>
<comment type="caution">
    <text evidence="1">The sequence shown here is derived from an EMBL/GenBank/DDBJ whole genome shotgun (WGS) entry which is preliminary data.</text>
</comment>
<reference evidence="1" key="1">
    <citation type="submission" date="2019-11" db="EMBL/GenBank/DDBJ databases">
        <title>Epiphytic Pseudomonas syringae from cherry orchards.</title>
        <authorList>
            <person name="Hulin M.T."/>
        </authorList>
    </citation>
    <scope>NUCLEOTIDE SEQUENCE</scope>
    <source>
        <strain evidence="1">PA-2-5E</strain>
    </source>
</reference>
<dbReference type="Proteomes" id="UP000814010">
    <property type="component" value="Unassembled WGS sequence"/>
</dbReference>
<sequence length="30" mass="3488">MRWVGAFSSENLEESYSIDSCGPRNVSRYF</sequence>
<protein>
    <submittedName>
        <fullName evidence="1">Uncharacterized protein</fullName>
    </submittedName>
</protein>
<evidence type="ECO:0000313" key="1">
    <source>
        <dbReference type="EMBL" id="MCF5629486.1"/>
    </source>
</evidence>
<gene>
    <name evidence="1" type="ORF">GIV53_09190</name>
</gene>
<dbReference type="AlphaFoldDB" id="A0A9Q4A3H0"/>
<evidence type="ECO:0000313" key="2">
    <source>
        <dbReference type="Proteomes" id="UP000814010"/>
    </source>
</evidence>